<dbReference type="InterPro" id="IPR045864">
    <property type="entry name" value="aa-tRNA-synth_II/BPL/LPL"/>
</dbReference>
<evidence type="ECO:0000313" key="10">
    <source>
        <dbReference type="EMBL" id="KAA0041086.1"/>
    </source>
</evidence>
<evidence type="ECO:0000256" key="3">
    <source>
        <dbReference type="ARBA" id="ARBA00022598"/>
    </source>
</evidence>
<dbReference type="AlphaFoldDB" id="A0A5A7TGB9"/>
<dbReference type="Gene3D" id="3.30.930.10">
    <property type="entry name" value="Bira Bifunctional Protein, Domain 2"/>
    <property type="match status" value="1"/>
</dbReference>
<keyword evidence="5" id="KW-0067">ATP-binding</keyword>
<evidence type="ECO:0000256" key="8">
    <source>
        <dbReference type="ARBA" id="ARBA00047844"/>
    </source>
</evidence>
<keyword evidence="4" id="KW-0547">Nucleotide-binding</keyword>
<comment type="similarity">
    <text evidence="1">Belongs to the class-II aminoacyl-tRNA synthetase family.</text>
</comment>
<dbReference type="PANTHER" id="PTHR22594">
    <property type="entry name" value="ASPARTYL/LYSYL-TRNA SYNTHETASE"/>
    <property type="match status" value="1"/>
</dbReference>
<accession>A0A5A7TGB9</accession>
<feature type="domain" description="Aminoacyl-transfer RNA synthetases class-II family profile" evidence="9">
    <location>
        <begin position="224"/>
        <end position="491"/>
    </location>
</feature>
<dbReference type="Proteomes" id="UP000321393">
    <property type="component" value="Unassembled WGS sequence"/>
</dbReference>
<dbReference type="InterPro" id="IPR004365">
    <property type="entry name" value="NA-bd_OB_tRNA"/>
</dbReference>
<dbReference type="InterPro" id="IPR004522">
    <property type="entry name" value="Asn-tRNA-ligase"/>
</dbReference>
<reference evidence="10 11" key="1">
    <citation type="submission" date="2019-08" db="EMBL/GenBank/DDBJ databases">
        <title>Draft genome sequences of two oriental melons (Cucumis melo L. var makuwa).</title>
        <authorList>
            <person name="Kwon S.-Y."/>
        </authorList>
    </citation>
    <scope>NUCLEOTIDE SEQUENCE [LARGE SCALE GENOMIC DNA]</scope>
    <source>
        <strain evidence="11">cv. SW 3</strain>
        <tissue evidence="10">Leaf</tissue>
    </source>
</reference>
<dbReference type="GO" id="GO:0004816">
    <property type="term" value="F:asparagine-tRNA ligase activity"/>
    <property type="evidence" value="ECO:0007669"/>
    <property type="project" value="UniProtKB-EC"/>
</dbReference>
<dbReference type="NCBIfam" id="NF003037">
    <property type="entry name" value="PRK03932.1"/>
    <property type="match status" value="1"/>
</dbReference>
<evidence type="ECO:0000259" key="9">
    <source>
        <dbReference type="PROSITE" id="PS50862"/>
    </source>
</evidence>
<dbReference type="Pfam" id="PF00152">
    <property type="entry name" value="tRNA-synt_2"/>
    <property type="match status" value="1"/>
</dbReference>
<dbReference type="OrthoDB" id="1931232at2759"/>
<gene>
    <name evidence="10" type="ORF">E6C27_scaffold477G00600</name>
</gene>
<dbReference type="GO" id="GO:0006421">
    <property type="term" value="P:asparaginyl-tRNA aminoacylation"/>
    <property type="evidence" value="ECO:0007669"/>
    <property type="project" value="InterPro"/>
</dbReference>
<comment type="catalytic activity">
    <reaction evidence="8">
        <text>tRNA(Asn) + L-asparagine + ATP = L-asparaginyl-tRNA(Asn) + AMP + diphosphate + H(+)</text>
        <dbReference type="Rhea" id="RHEA:11180"/>
        <dbReference type="Rhea" id="RHEA-COMP:9659"/>
        <dbReference type="Rhea" id="RHEA-COMP:9674"/>
        <dbReference type="ChEBI" id="CHEBI:15378"/>
        <dbReference type="ChEBI" id="CHEBI:30616"/>
        <dbReference type="ChEBI" id="CHEBI:33019"/>
        <dbReference type="ChEBI" id="CHEBI:58048"/>
        <dbReference type="ChEBI" id="CHEBI:78442"/>
        <dbReference type="ChEBI" id="CHEBI:78515"/>
        <dbReference type="ChEBI" id="CHEBI:456215"/>
        <dbReference type="EC" id="6.1.1.22"/>
    </reaction>
</comment>
<dbReference type="SUPFAM" id="SSF50249">
    <property type="entry name" value="Nucleic acid-binding proteins"/>
    <property type="match status" value="1"/>
</dbReference>
<evidence type="ECO:0000256" key="7">
    <source>
        <dbReference type="ARBA" id="ARBA00023146"/>
    </source>
</evidence>
<evidence type="ECO:0000256" key="5">
    <source>
        <dbReference type="ARBA" id="ARBA00022840"/>
    </source>
</evidence>
<keyword evidence="7" id="KW-0030">Aminoacyl-tRNA synthetase</keyword>
<dbReference type="Pfam" id="PF01336">
    <property type="entry name" value="tRNA_anti-codon"/>
    <property type="match status" value="1"/>
</dbReference>
<organism evidence="10 11">
    <name type="scientific">Cucumis melo var. makuwa</name>
    <name type="common">Oriental melon</name>
    <dbReference type="NCBI Taxonomy" id="1194695"/>
    <lineage>
        <taxon>Eukaryota</taxon>
        <taxon>Viridiplantae</taxon>
        <taxon>Streptophyta</taxon>
        <taxon>Embryophyta</taxon>
        <taxon>Tracheophyta</taxon>
        <taxon>Spermatophyta</taxon>
        <taxon>Magnoliopsida</taxon>
        <taxon>eudicotyledons</taxon>
        <taxon>Gunneridae</taxon>
        <taxon>Pentapetalae</taxon>
        <taxon>rosids</taxon>
        <taxon>fabids</taxon>
        <taxon>Cucurbitales</taxon>
        <taxon>Cucurbitaceae</taxon>
        <taxon>Benincaseae</taxon>
        <taxon>Cucumis</taxon>
    </lineage>
</organism>
<dbReference type="GO" id="GO:0005739">
    <property type="term" value="C:mitochondrion"/>
    <property type="evidence" value="ECO:0007669"/>
    <property type="project" value="TreeGrafter"/>
</dbReference>
<dbReference type="GO" id="GO:0005524">
    <property type="term" value="F:ATP binding"/>
    <property type="evidence" value="ECO:0007669"/>
    <property type="project" value="UniProtKB-KW"/>
</dbReference>
<protein>
    <recommendedName>
        <fullName evidence="2">asparagine--tRNA ligase</fullName>
        <ecNumber evidence="2">6.1.1.22</ecNumber>
    </recommendedName>
</protein>
<dbReference type="EC" id="6.1.1.22" evidence="2"/>
<dbReference type="GO" id="GO:0003676">
    <property type="term" value="F:nucleic acid binding"/>
    <property type="evidence" value="ECO:0007669"/>
    <property type="project" value="InterPro"/>
</dbReference>
<evidence type="ECO:0000256" key="1">
    <source>
        <dbReference type="ARBA" id="ARBA00008226"/>
    </source>
</evidence>
<dbReference type="FunFam" id="3.30.930.10:FF:000016">
    <property type="entry name" value="Asparagine--tRNA ligase"/>
    <property type="match status" value="1"/>
</dbReference>
<evidence type="ECO:0000256" key="4">
    <source>
        <dbReference type="ARBA" id="ARBA00022741"/>
    </source>
</evidence>
<evidence type="ECO:0000256" key="6">
    <source>
        <dbReference type="ARBA" id="ARBA00022917"/>
    </source>
</evidence>
<proteinExistence type="inferred from homology"/>
<evidence type="ECO:0000313" key="11">
    <source>
        <dbReference type="Proteomes" id="UP000321393"/>
    </source>
</evidence>
<dbReference type="Gene3D" id="2.40.50.140">
    <property type="entry name" value="Nucleic acid-binding proteins"/>
    <property type="match status" value="1"/>
</dbReference>
<keyword evidence="6" id="KW-0648">Protein biosynthesis</keyword>
<sequence>MAAVISPATSLRFNPCSTLRFITGLPRKLSHHILFPPISRRHSSYYFRRSFCSAVPAGEAAEKTKPDVSKDWKVTRGEKVGEFRKKLRISEIKGGRDEGLDRLGQTFVVKGWVRTLRVQSSVTFMEVNDGSCISNMQCVIDSTTEGYDQVESGLITTGASVWVEGVVVASQGSKQKVELKLQKVVMVGKSDPSYPVQKKKVSREFLRTKAHLRPRTNTFGAVARVRNVLAYATHKFFQENGFVWVSSPIITASDCEGAGEQFCVTTLIPSSGEPASSDVGSIPKTKEGFIDWSQDFFGKPAFLTVSGQLNAETYATALSDVYTFGPTFRAENSNTSRHLAEFWMIEPELAFADLDDDMSCATAYLQYVVRHVLENCKEDLDFFNTWIEKGIIDRLTNLVENDFVQLPYTDAIELLLRANKKFEYPVKWGSDLQSEHERYITEVAFGGCPVIIRDYPRDIKAFYMRQNDDGKTVAAMDMLVPKERCKSLEINIEFCQRIQAIVTDHPCIKDLTVFSNPEEETMIFTGQFHQPMTQLLGKGF</sequence>
<dbReference type="EMBL" id="SSTE01016721">
    <property type="protein sequence ID" value="KAA0041086.1"/>
    <property type="molecule type" value="Genomic_DNA"/>
</dbReference>
<dbReference type="InterPro" id="IPR006195">
    <property type="entry name" value="aa-tRNA-synth_II"/>
</dbReference>
<dbReference type="NCBIfam" id="TIGR00457">
    <property type="entry name" value="asnS"/>
    <property type="match status" value="1"/>
</dbReference>
<dbReference type="InterPro" id="IPR012340">
    <property type="entry name" value="NA-bd_OB-fold"/>
</dbReference>
<dbReference type="STRING" id="1194695.A0A5A7TGB9"/>
<evidence type="ECO:0000256" key="2">
    <source>
        <dbReference type="ARBA" id="ARBA00012816"/>
    </source>
</evidence>
<dbReference type="InterPro" id="IPR004364">
    <property type="entry name" value="Aa-tRNA-synt_II"/>
</dbReference>
<keyword evidence="3 10" id="KW-0436">Ligase</keyword>
<name>A0A5A7TGB9_CUCMM</name>
<dbReference type="PROSITE" id="PS50862">
    <property type="entry name" value="AA_TRNA_LIGASE_II"/>
    <property type="match status" value="1"/>
</dbReference>
<dbReference type="CDD" id="cd04318">
    <property type="entry name" value="EcAsnRS_like_N"/>
    <property type="match status" value="1"/>
</dbReference>
<comment type="caution">
    <text evidence="10">The sequence shown here is derived from an EMBL/GenBank/DDBJ whole genome shotgun (WGS) entry which is preliminary data.</text>
</comment>
<dbReference type="PANTHER" id="PTHR22594:SF34">
    <property type="entry name" value="ASPARAGINE--TRNA LIGASE, MITOCHONDRIAL-RELATED"/>
    <property type="match status" value="1"/>
</dbReference>
<dbReference type="SUPFAM" id="SSF55681">
    <property type="entry name" value="Class II aaRS and biotin synthetases"/>
    <property type="match status" value="1"/>
</dbReference>